<dbReference type="PRINTS" id="PR00045">
    <property type="entry name" value="SIGMA54FCT"/>
</dbReference>
<dbReference type="InterPro" id="IPR007634">
    <property type="entry name" value="RNA_pol_sigma_54_DNA-bd"/>
</dbReference>
<dbReference type="InterPro" id="IPR038709">
    <property type="entry name" value="RpoN_core-bd_sf"/>
</dbReference>
<dbReference type="GO" id="GO:0016987">
    <property type="term" value="F:sigma factor activity"/>
    <property type="evidence" value="ECO:0007669"/>
    <property type="project" value="UniProtKB-KW"/>
</dbReference>
<dbReference type="Pfam" id="PF04552">
    <property type="entry name" value="Sigma54_DBD"/>
    <property type="match status" value="1"/>
</dbReference>
<dbReference type="GO" id="GO:0006352">
    <property type="term" value="P:DNA-templated transcription initiation"/>
    <property type="evidence" value="ECO:0007669"/>
    <property type="project" value="InterPro"/>
</dbReference>
<evidence type="ECO:0000313" key="12">
    <source>
        <dbReference type="Proteomes" id="UP000316238"/>
    </source>
</evidence>
<evidence type="ECO:0000256" key="8">
    <source>
        <dbReference type="ARBA" id="ARBA00023163"/>
    </source>
</evidence>
<keyword evidence="5" id="KW-0805">Transcription regulation</keyword>
<comment type="similarity">
    <text evidence="1">Belongs to the sigma-54 factor family.</text>
</comment>
<dbReference type="PROSITE" id="PS00718">
    <property type="entry name" value="SIGMA54_2"/>
    <property type="match status" value="1"/>
</dbReference>
<evidence type="ECO:0000256" key="6">
    <source>
        <dbReference type="ARBA" id="ARBA00023082"/>
    </source>
</evidence>
<reference evidence="11" key="1">
    <citation type="submission" date="2017-07" db="EMBL/GenBank/DDBJ databases">
        <title>The cable genome - Insights into the physiology and evolution of filamentous bacteria capable of sulfide oxidation via long distance electron transfer.</title>
        <authorList>
            <person name="Thorup C."/>
            <person name="Bjerg J.T."/>
            <person name="Schreiber L."/>
            <person name="Nielsen L.P."/>
            <person name="Kjeldsen K.U."/>
            <person name="Boesen T."/>
            <person name="Boggild A."/>
            <person name="Meysman F."/>
            <person name="Geelhoed J."/>
            <person name="Schramm A."/>
        </authorList>
    </citation>
    <scope>NUCLEOTIDE SEQUENCE [LARGE SCALE GENOMIC DNA]</scope>
    <source>
        <strain evidence="11">GS</strain>
    </source>
</reference>
<dbReference type="InterPro" id="IPR007046">
    <property type="entry name" value="RNA_pol_sigma_54_core-bd"/>
</dbReference>
<evidence type="ECO:0000259" key="9">
    <source>
        <dbReference type="Pfam" id="PF04552"/>
    </source>
</evidence>
<dbReference type="GO" id="GO:0016779">
    <property type="term" value="F:nucleotidyltransferase activity"/>
    <property type="evidence" value="ECO:0007669"/>
    <property type="project" value="UniProtKB-KW"/>
</dbReference>
<organism evidence="11 12">
    <name type="scientific">Candidatus Electronema aureum</name>
    <dbReference type="NCBI Taxonomy" id="2005002"/>
    <lineage>
        <taxon>Bacteria</taxon>
        <taxon>Pseudomonadati</taxon>
        <taxon>Thermodesulfobacteriota</taxon>
        <taxon>Desulfobulbia</taxon>
        <taxon>Desulfobulbales</taxon>
        <taxon>Desulfobulbaceae</taxon>
        <taxon>Candidatus Electronema</taxon>
    </lineage>
</organism>
<dbReference type="PANTHER" id="PTHR32248">
    <property type="entry name" value="RNA POLYMERASE SIGMA-54 FACTOR"/>
    <property type="match status" value="1"/>
</dbReference>
<dbReference type="InterPro" id="IPR000394">
    <property type="entry name" value="RNA_pol_sigma_54"/>
</dbReference>
<keyword evidence="3" id="KW-0808">Transferase</keyword>
<dbReference type="GO" id="GO:0000428">
    <property type="term" value="C:DNA-directed RNA polymerase complex"/>
    <property type="evidence" value="ECO:0007669"/>
    <property type="project" value="UniProtKB-KW"/>
</dbReference>
<evidence type="ECO:0000256" key="1">
    <source>
        <dbReference type="ARBA" id="ARBA00008798"/>
    </source>
</evidence>
<feature type="domain" description="RNA polymerase sigma factor 54 DNA-binding" evidence="9">
    <location>
        <begin position="318"/>
        <end position="476"/>
    </location>
</feature>
<dbReference type="GO" id="GO:0003677">
    <property type="term" value="F:DNA binding"/>
    <property type="evidence" value="ECO:0007669"/>
    <property type="project" value="UniProtKB-KW"/>
</dbReference>
<dbReference type="GO" id="GO:0001216">
    <property type="term" value="F:DNA-binding transcription activator activity"/>
    <property type="evidence" value="ECO:0007669"/>
    <property type="project" value="InterPro"/>
</dbReference>
<feature type="domain" description="RNA polymerase sigma factor 54 core-binding" evidence="10">
    <location>
        <begin position="120"/>
        <end position="304"/>
    </location>
</feature>
<proteinExistence type="inferred from homology"/>
<dbReference type="EMBL" id="NQJD01000002">
    <property type="protein sequence ID" value="TAA75979.1"/>
    <property type="molecule type" value="Genomic_DNA"/>
</dbReference>
<dbReference type="PANTHER" id="PTHR32248:SF4">
    <property type="entry name" value="RNA POLYMERASE SIGMA-54 FACTOR"/>
    <property type="match status" value="1"/>
</dbReference>
<gene>
    <name evidence="11" type="ORF">CDV28_102101</name>
</gene>
<keyword evidence="12" id="KW-1185">Reference proteome</keyword>
<dbReference type="Pfam" id="PF04963">
    <property type="entry name" value="Sigma54_CBD"/>
    <property type="match status" value="1"/>
</dbReference>
<keyword evidence="6" id="KW-0731">Sigma factor</keyword>
<evidence type="ECO:0000313" key="11">
    <source>
        <dbReference type="EMBL" id="TAA75979.1"/>
    </source>
</evidence>
<dbReference type="AlphaFoldDB" id="A0A521G4N1"/>
<keyword evidence="4" id="KW-0548">Nucleotidyltransferase</keyword>
<dbReference type="Proteomes" id="UP000316238">
    <property type="component" value="Unassembled WGS sequence"/>
</dbReference>
<evidence type="ECO:0000256" key="5">
    <source>
        <dbReference type="ARBA" id="ARBA00023015"/>
    </source>
</evidence>
<evidence type="ECO:0000256" key="7">
    <source>
        <dbReference type="ARBA" id="ARBA00023125"/>
    </source>
</evidence>
<protein>
    <submittedName>
        <fullName evidence="11">RNA polymerase, sigma 54 subunit, RpoN/SigL</fullName>
    </submittedName>
</protein>
<name>A0A521G4N1_9BACT</name>
<dbReference type="PROSITE" id="PS50044">
    <property type="entry name" value="SIGMA54_3"/>
    <property type="match status" value="1"/>
</dbReference>
<keyword evidence="2" id="KW-0240">DNA-directed RNA polymerase</keyword>
<dbReference type="PIRSF" id="PIRSF000774">
    <property type="entry name" value="RpoN"/>
    <property type="match status" value="1"/>
</dbReference>
<dbReference type="Pfam" id="PF00309">
    <property type="entry name" value="Sigma54_AID"/>
    <property type="match status" value="1"/>
</dbReference>
<comment type="caution">
    <text evidence="11">The sequence shown here is derived from an EMBL/GenBank/DDBJ whole genome shotgun (WGS) entry which is preliminary data.</text>
</comment>
<evidence type="ECO:0000256" key="2">
    <source>
        <dbReference type="ARBA" id="ARBA00022478"/>
    </source>
</evidence>
<dbReference type="PROSITE" id="PS00717">
    <property type="entry name" value="SIGMA54_1"/>
    <property type="match status" value="1"/>
</dbReference>
<evidence type="ECO:0000256" key="3">
    <source>
        <dbReference type="ARBA" id="ARBA00022679"/>
    </source>
</evidence>
<evidence type="ECO:0000256" key="4">
    <source>
        <dbReference type="ARBA" id="ARBA00022695"/>
    </source>
</evidence>
<dbReference type="Gene3D" id="1.10.10.60">
    <property type="entry name" value="Homeodomain-like"/>
    <property type="match status" value="1"/>
</dbReference>
<evidence type="ECO:0000259" key="10">
    <source>
        <dbReference type="Pfam" id="PF04963"/>
    </source>
</evidence>
<keyword evidence="8" id="KW-0804">Transcription</keyword>
<dbReference type="Gene3D" id="1.10.10.1330">
    <property type="entry name" value="RNA polymerase sigma-54 factor, core-binding domain"/>
    <property type="match status" value="1"/>
</dbReference>
<sequence>MSIELRQQMKLAQKLLMTQQLRQAIKLLQLNRLELVGALQTEMEQNPVLEEAVSEDVDTDISLIEETGEGSEAPITAQVAGDNPVAVAEVNWEDYANNFDADFSFAHETPAADAPSRLDFLAATPGLLAFLAWQLTHLKLTELDLDIARFILGNLDGHGFLDADLADICQHVSCTEEEAEGMLRLVQSLDPPGVAARSVQESLLLQLERQGMEDKLPYRVVADFFTELESHNFAEIARRTGTPLREVQKTAGIIAGLVPYPGNQYSNEQIRHIVPDVYVFQFDDEFVVQLNSDELPQLQLSASYHDAMIKQLPQDSKEYLQEKKRNAQMLISALHYRQNTISKVMESIVRHQREFFEKGPSFLRPLVLSDVAQDIGVHESTVSRVTSNKYVETPQGIYELKYFFSTAAAEGENGDELTSVSIKQRIGQLVRQENPAKPLSDSKLTELLEQEGIKLARRTVAKYREQMKIMPVQHRRSKG</sequence>
<keyword evidence="7" id="KW-0238">DNA-binding</keyword>
<dbReference type="NCBIfam" id="TIGR02395">
    <property type="entry name" value="rpoN_sigma"/>
    <property type="match status" value="1"/>
</dbReference>
<accession>A0A521G4N1</accession>